<feature type="domain" description="Beta-galactosidase jelly roll" evidence="4">
    <location>
        <begin position="38"/>
        <end position="149"/>
    </location>
</feature>
<dbReference type="OrthoDB" id="3668964at2"/>
<dbReference type="InterPro" id="IPR051913">
    <property type="entry name" value="GH2_Domain-Containing"/>
</dbReference>
<dbReference type="SUPFAM" id="SSF49785">
    <property type="entry name" value="Galactose-binding domain-like"/>
    <property type="match status" value="2"/>
</dbReference>
<dbReference type="Pfam" id="PF13364">
    <property type="entry name" value="BetaGal_ABD2"/>
    <property type="match status" value="1"/>
</dbReference>
<keyword evidence="2" id="KW-0326">Glycosidase</keyword>
<dbReference type="PANTHER" id="PTHR42732:SF1">
    <property type="entry name" value="BETA-MANNOSIDASE"/>
    <property type="match status" value="1"/>
</dbReference>
<reference evidence="5 6" key="1">
    <citation type="submission" date="2017-05" db="EMBL/GenBank/DDBJ databases">
        <authorList>
            <person name="Varghese N."/>
            <person name="Submissions S."/>
        </authorList>
    </citation>
    <scope>NUCLEOTIDE SEQUENCE [LARGE SCALE GENOMIC DNA]</scope>
    <source>
        <strain evidence="5 6">DSM 27040</strain>
    </source>
</reference>
<dbReference type="PANTHER" id="PTHR42732">
    <property type="entry name" value="BETA-GALACTOSIDASE"/>
    <property type="match status" value="1"/>
</dbReference>
<gene>
    <name evidence="5" type="ORF">SAMN06265379_10625</name>
</gene>
<evidence type="ECO:0000259" key="4">
    <source>
        <dbReference type="Pfam" id="PF13364"/>
    </source>
</evidence>
<dbReference type="InterPro" id="IPR025300">
    <property type="entry name" value="BetaGal_jelly_roll_dom"/>
</dbReference>
<evidence type="ECO:0000313" key="6">
    <source>
        <dbReference type="Proteomes" id="UP000319040"/>
    </source>
</evidence>
<dbReference type="Proteomes" id="UP000319040">
    <property type="component" value="Unassembled WGS sequence"/>
</dbReference>
<feature type="signal peptide" evidence="3">
    <location>
        <begin position="1"/>
        <end position="19"/>
    </location>
</feature>
<protein>
    <submittedName>
        <fullName evidence="5">Sialate O-acetylesterase</fullName>
    </submittedName>
</protein>
<dbReference type="GO" id="GO:0005975">
    <property type="term" value="P:carbohydrate metabolic process"/>
    <property type="evidence" value="ECO:0007669"/>
    <property type="project" value="InterPro"/>
</dbReference>
<organism evidence="5 6">
    <name type="scientific">Saccharicrinis carchari</name>
    <dbReference type="NCBI Taxonomy" id="1168039"/>
    <lineage>
        <taxon>Bacteria</taxon>
        <taxon>Pseudomonadati</taxon>
        <taxon>Bacteroidota</taxon>
        <taxon>Bacteroidia</taxon>
        <taxon>Marinilabiliales</taxon>
        <taxon>Marinilabiliaceae</taxon>
        <taxon>Saccharicrinis</taxon>
    </lineage>
</organism>
<evidence type="ECO:0000256" key="3">
    <source>
        <dbReference type="SAM" id="SignalP"/>
    </source>
</evidence>
<dbReference type="EMBL" id="FXTB01000006">
    <property type="protein sequence ID" value="SMO72900.1"/>
    <property type="molecule type" value="Genomic_DNA"/>
</dbReference>
<dbReference type="GO" id="GO:0004553">
    <property type="term" value="F:hydrolase activity, hydrolyzing O-glycosyl compounds"/>
    <property type="evidence" value="ECO:0007669"/>
    <property type="project" value="InterPro"/>
</dbReference>
<dbReference type="Gene3D" id="2.60.120.260">
    <property type="entry name" value="Galactose-binding domain-like"/>
    <property type="match status" value="2"/>
</dbReference>
<dbReference type="RefSeq" id="WP_142533740.1">
    <property type="nucleotide sequence ID" value="NZ_FXTB01000006.1"/>
</dbReference>
<feature type="chain" id="PRO_5021760588" evidence="3">
    <location>
        <begin position="20"/>
        <end position="346"/>
    </location>
</feature>
<evidence type="ECO:0000256" key="2">
    <source>
        <dbReference type="ARBA" id="ARBA00023295"/>
    </source>
</evidence>
<dbReference type="InterPro" id="IPR008979">
    <property type="entry name" value="Galactose-bd-like_sf"/>
</dbReference>
<sequence>MRFKILLTLLIAITLASPAQKLKQIKSLSGYWSFSVGDDVKWRLPDHVFSGWDRISIGTNWESQGYDGYNGYAWYKRRVEIPKLSANTKLILQIERIDDADEVYFNGTLIGRMGGFPPDVQTAWSQVRRYPVPSELIHFDGANVIAVRVYDVYLNGGILGQAGLYIDAASTYMLTDLSGLWKFKPGNSQRYSDYNYNDESWDTVNVPQTWESQGYPNLDGYAWYRKTFSWERAGSGEDVVMVLGRIDDKDMVYLNGQWIGSIDEMKKGSYHAGKEDYQTLRAYRIPRNMLHRGKNVLAVRVWDDRLDGGIYEGPLGIMTVQAFESYFTEHEERKSLFEYFLDRFFD</sequence>
<keyword evidence="6" id="KW-1185">Reference proteome</keyword>
<accession>A0A521DPQ8</accession>
<dbReference type="AlphaFoldDB" id="A0A521DPQ8"/>
<evidence type="ECO:0000313" key="5">
    <source>
        <dbReference type="EMBL" id="SMO72900.1"/>
    </source>
</evidence>
<proteinExistence type="predicted"/>
<keyword evidence="1" id="KW-0378">Hydrolase</keyword>
<keyword evidence="3" id="KW-0732">Signal</keyword>
<name>A0A521DPQ8_SACCC</name>
<evidence type="ECO:0000256" key="1">
    <source>
        <dbReference type="ARBA" id="ARBA00022801"/>
    </source>
</evidence>